<feature type="domain" description="SRCR" evidence="4">
    <location>
        <begin position="292"/>
        <end position="457"/>
    </location>
</feature>
<dbReference type="PROSITE" id="PS50287">
    <property type="entry name" value="SRCR_2"/>
    <property type="match status" value="1"/>
</dbReference>
<keyword evidence="2" id="KW-0472">Membrane</keyword>
<keyword evidence="3" id="KW-0732">Signal</keyword>
<protein>
    <recommendedName>
        <fullName evidence="4">SRCR domain-containing protein</fullName>
    </recommendedName>
</protein>
<organism evidence="5 6">
    <name type="scientific">Eufriesea mexicana</name>
    <dbReference type="NCBI Taxonomy" id="516756"/>
    <lineage>
        <taxon>Eukaryota</taxon>
        <taxon>Metazoa</taxon>
        <taxon>Ecdysozoa</taxon>
        <taxon>Arthropoda</taxon>
        <taxon>Hexapoda</taxon>
        <taxon>Insecta</taxon>
        <taxon>Pterygota</taxon>
        <taxon>Neoptera</taxon>
        <taxon>Endopterygota</taxon>
        <taxon>Hymenoptera</taxon>
        <taxon>Apocrita</taxon>
        <taxon>Aculeata</taxon>
        <taxon>Apoidea</taxon>
        <taxon>Anthophila</taxon>
        <taxon>Apidae</taxon>
        <taxon>Eufriesea</taxon>
    </lineage>
</organism>
<dbReference type="EMBL" id="KQ762860">
    <property type="protein sequence ID" value="OAD55401.1"/>
    <property type="molecule type" value="Genomic_DNA"/>
</dbReference>
<keyword evidence="1" id="KW-1015">Disulfide bond</keyword>
<feature type="transmembrane region" description="Helical" evidence="2">
    <location>
        <begin position="255"/>
        <end position="281"/>
    </location>
</feature>
<evidence type="ECO:0000256" key="1">
    <source>
        <dbReference type="PROSITE-ProRule" id="PRU00196"/>
    </source>
</evidence>
<feature type="transmembrane region" description="Helical" evidence="2">
    <location>
        <begin position="491"/>
        <end position="517"/>
    </location>
</feature>
<evidence type="ECO:0000256" key="3">
    <source>
        <dbReference type="SAM" id="SignalP"/>
    </source>
</evidence>
<evidence type="ECO:0000313" key="6">
    <source>
        <dbReference type="Proteomes" id="UP000250275"/>
    </source>
</evidence>
<dbReference type="Proteomes" id="UP000250275">
    <property type="component" value="Unassembled WGS sequence"/>
</dbReference>
<feature type="chain" id="PRO_5016289522" description="SRCR domain-containing protein" evidence="3">
    <location>
        <begin position="19"/>
        <end position="704"/>
    </location>
</feature>
<keyword evidence="2" id="KW-1133">Transmembrane helix</keyword>
<feature type="transmembrane region" description="Helical" evidence="2">
    <location>
        <begin position="152"/>
        <end position="173"/>
    </location>
</feature>
<keyword evidence="2" id="KW-0812">Transmembrane</keyword>
<accession>A0A310SL54</accession>
<keyword evidence="6" id="KW-1185">Reference proteome</keyword>
<dbReference type="GO" id="GO:0016020">
    <property type="term" value="C:membrane"/>
    <property type="evidence" value="ECO:0007669"/>
    <property type="project" value="InterPro"/>
</dbReference>
<proteinExistence type="predicted"/>
<name>A0A310SL54_9HYME</name>
<dbReference type="AlphaFoldDB" id="A0A310SL54"/>
<feature type="signal peptide" evidence="3">
    <location>
        <begin position="1"/>
        <end position="18"/>
    </location>
</feature>
<evidence type="ECO:0000313" key="5">
    <source>
        <dbReference type="EMBL" id="OAD55401.1"/>
    </source>
</evidence>
<gene>
    <name evidence="5" type="ORF">WN48_04941</name>
</gene>
<evidence type="ECO:0000256" key="2">
    <source>
        <dbReference type="SAM" id="Phobius"/>
    </source>
</evidence>
<dbReference type="InterPro" id="IPR001190">
    <property type="entry name" value="SRCR"/>
</dbReference>
<comment type="caution">
    <text evidence="1">Lacks conserved residue(s) required for the propagation of feature annotation.</text>
</comment>
<sequence length="704" mass="76293">MWWIPVAYCALLYCACFGAPAAVVAALCDVLCYVSLDYAPNAWVLSSLVKKCSTFVRYTAMRWNSALCCALVYSAWLCEAINSGLGTLGKPELGLDRYDFCAIHWASMDSSALLSYSKLCSTLGRPAIVEAGSFDFSTIHCNTADFCALLCSVLFCLGLVSAAIMVSALYVGLCYEWLGQVGSELDCAVLPGTEDGGNSSLGTLGCVSLNLAASCSFGIGLSSSDFSDMHCGSMDTCVVLPTTMAISARWFELSYAWLCPVGLGQVWVGLTYLIYTAVLWIPAFHTPPMCSARLCGGQHLALGRTEIVSLSRYVESDYVGLGWFTICLERIALTFVLHTAIRCISALYSALVSLAHGLGRFDISDLHCDSMGFGGLALHKRSLIAHVEASNDGPGPLGYVWLCSGSFEIPDSHCDSNDFCVLLCTNVICLAPWWPAIVVAAGYFYLALVRTAIVVCVRYVETGCVLLRWIRISLLRIALPFLLYTDIRWNSVLFCAAAWPAWLWGGGVVAVSAGGFLRPTVPKYFLLCSGEASNSGLGTLRCVSLGSVTWGWDKFGYGSFNFYPVHCSLVDTCTLLSFSMSCLDLGWASSAFSARWVGIGYVLLCSVRSGCVKFGQDKYEFRAILRFSVDFCGRLCSTTFCLALRRPEVLAAARSVDVGYVWLGYVNLGLVWMHMTDVLCTVILCTSAPYCPLVRSALPRGGQQ</sequence>
<reference evidence="5 6" key="1">
    <citation type="submission" date="2015-07" db="EMBL/GenBank/DDBJ databases">
        <title>The genome of Eufriesea mexicana.</title>
        <authorList>
            <person name="Pan H."/>
            <person name="Kapheim K."/>
        </authorList>
    </citation>
    <scope>NUCLEOTIDE SEQUENCE [LARGE SCALE GENOMIC DNA]</scope>
    <source>
        <strain evidence="5">0111107269</strain>
        <tissue evidence="5">Whole body</tissue>
    </source>
</reference>
<evidence type="ECO:0000259" key="4">
    <source>
        <dbReference type="PROSITE" id="PS50287"/>
    </source>
</evidence>
<feature type="disulfide bond" evidence="1">
    <location>
        <begin position="414"/>
        <end position="424"/>
    </location>
</feature>
<feature type="transmembrane region" description="Helical" evidence="2">
    <location>
        <begin position="433"/>
        <end position="457"/>
    </location>
</feature>